<sequence>NDSHWLATRGIDAKVNITELCGPLHKPINSFDIDRSTLLFGCDNEAIEEAKLDMAGSSASSSTGGTAVGASTGANKSLCPPSGPGQINPYTKLPFTPRYYEFYKKRITLPVFEYRADFMRLLSEYQCIVLVGETGSEQVGYSIRFEDCSSPYTVLKYMTDGMLLREGMSDPMLEAY</sequence>
<name>A0A8J2HUJ0_COTCN</name>
<dbReference type="GO" id="GO:0003723">
    <property type="term" value="F:RNA binding"/>
    <property type="evidence" value="ECO:0007669"/>
    <property type="project" value="TreeGrafter"/>
</dbReference>
<dbReference type="GO" id="GO:0005681">
    <property type="term" value="C:spliceosomal complex"/>
    <property type="evidence" value="ECO:0007669"/>
    <property type="project" value="TreeGrafter"/>
</dbReference>
<evidence type="ECO:0000256" key="6">
    <source>
        <dbReference type="ARBA" id="ARBA00047984"/>
    </source>
</evidence>
<evidence type="ECO:0000256" key="2">
    <source>
        <dbReference type="ARBA" id="ARBA00022664"/>
    </source>
</evidence>
<keyword evidence="2" id="KW-0507">mRNA processing</keyword>
<feature type="compositionally biased region" description="Low complexity" evidence="7">
    <location>
        <begin position="56"/>
        <end position="74"/>
    </location>
</feature>
<evidence type="ECO:0000256" key="7">
    <source>
        <dbReference type="SAM" id="MobiDB-lite"/>
    </source>
</evidence>
<dbReference type="GO" id="GO:0003724">
    <property type="term" value="F:RNA helicase activity"/>
    <property type="evidence" value="ECO:0007669"/>
    <property type="project" value="UniProtKB-EC"/>
</dbReference>
<feature type="non-terminal residue" evidence="8">
    <location>
        <position position="1"/>
    </location>
</feature>
<dbReference type="PANTHER" id="PTHR18934">
    <property type="entry name" value="ATP-DEPENDENT RNA HELICASE"/>
    <property type="match status" value="1"/>
</dbReference>
<gene>
    <name evidence="8" type="ORF">HICCMSTLAB_LOCUS14001</name>
</gene>
<dbReference type="Proteomes" id="UP000786811">
    <property type="component" value="Unassembled WGS sequence"/>
</dbReference>
<dbReference type="OrthoDB" id="9890280at2759"/>
<evidence type="ECO:0000256" key="4">
    <source>
        <dbReference type="ARBA" id="ARBA00022806"/>
    </source>
</evidence>
<evidence type="ECO:0000256" key="1">
    <source>
        <dbReference type="ARBA" id="ARBA00012552"/>
    </source>
</evidence>
<accession>A0A8J2HUJ0</accession>
<keyword evidence="9" id="KW-1185">Reference proteome</keyword>
<keyword evidence="4 8" id="KW-0547">Nucleotide-binding</keyword>
<protein>
    <recommendedName>
        <fullName evidence="1">RNA helicase</fullName>
        <ecNumber evidence="1">3.6.4.13</ecNumber>
    </recommendedName>
</protein>
<comment type="catalytic activity">
    <reaction evidence="6">
        <text>ATP + H2O = ADP + phosphate + H(+)</text>
        <dbReference type="Rhea" id="RHEA:13065"/>
        <dbReference type="ChEBI" id="CHEBI:15377"/>
        <dbReference type="ChEBI" id="CHEBI:15378"/>
        <dbReference type="ChEBI" id="CHEBI:30616"/>
        <dbReference type="ChEBI" id="CHEBI:43474"/>
        <dbReference type="ChEBI" id="CHEBI:456216"/>
        <dbReference type="EC" id="3.6.4.13"/>
    </reaction>
</comment>
<keyword evidence="3" id="KW-0378">Hydrolase</keyword>
<dbReference type="SUPFAM" id="SSF52540">
    <property type="entry name" value="P-loop containing nucleoside triphosphate hydrolases"/>
    <property type="match status" value="1"/>
</dbReference>
<keyword evidence="5" id="KW-0508">mRNA splicing</keyword>
<dbReference type="Gene3D" id="3.40.50.300">
    <property type="entry name" value="P-loop containing nucleotide triphosphate hydrolases"/>
    <property type="match status" value="2"/>
</dbReference>
<proteinExistence type="predicted"/>
<evidence type="ECO:0000256" key="5">
    <source>
        <dbReference type="ARBA" id="ARBA00023187"/>
    </source>
</evidence>
<organism evidence="8 9">
    <name type="scientific">Cotesia congregata</name>
    <name type="common">Parasitoid wasp</name>
    <name type="synonym">Apanteles congregatus</name>
    <dbReference type="NCBI Taxonomy" id="51543"/>
    <lineage>
        <taxon>Eukaryota</taxon>
        <taxon>Metazoa</taxon>
        <taxon>Ecdysozoa</taxon>
        <taxon>Arthropoda</taxon>
        <taxon>Hexapoda</taxon>
        <taxon>Insecta</taxon>
        <taxon>Pterygota</taxon>
        <taxon>Neoptera</taxon>
        <taxon>Endopterygota</taxon>
        <taxon>Hymenoptera</taxon>
        <taxon>Apocrita</taxon>
        <taxon>Ichneumonoidea</taxon>
        <taxon>Braconidae</taxon>
        <taxon>Microgastrinae</taxon>
        <taxon>Cotesia</taxon>
    </lineage>
</organism>
<feature type="region of interest" description="Disordered" evidence="7">
    <location>
        <begin position="56"/>
        <end position="83"/>
    </location>
</feature>
<evidence type="ECO:0000313" key="9">
    <source>
        <dbReference type="Proteomes" id="UP000786811"/>
    </source>
</evidence>
<reference evidence="8" key="1">
    <citation type="submission" date="2021-04" db="EMBL/GenBank/DDBJ databases">
        <authorList>
            <person name="Chebbi M.A.C M."/>
        </authorList>
    </citation>
    <scope>NUCLEOTIDE SEQUENCE</scope>
</reference>
<dbReference type="EMBL" id="CAJNRD030001175">
    <property type="protein sequence ID" value="CAG5109365.1"/>
    <property type="molecule type" value="Genomic_DNA"/>
</dbReference>
<dbReference type="GO" id="GO:0006397">
    <property type="term" value="P:mRNA processing"/>
    <property type="evidence" value="ECO:0007669"/>
    <property type="project" value="UniProtKB-KW"/>
</dbReference>
<dbReference type="InterPro" id="IPR027417">
    <property type="entry name" value="P-loop_NTPase"/>
</dbReference>
<dbReference type="EC" id="3.6.4.13" evidence="1"/>
<comment type="caution">
    <text evidence="8">The sequence shown here is derived from an EMBL/GenBank/DDBJ whole genome shotgun (WGS) entry which is preliminary data.</text>
</comment>
<feature type="non-terminal residue" evidence="8">
    <location>
        <position position="176"/>
    </location>
</feature>
<evidence type="ECO:0000256" key="3">
    <source>
        <dbReference type="ARBA" id="ARBA00022801"/>
    </source>
</evidence>
<keyword evidence="4 8" id="KW-0067">ATP-binding</keyword>
<dbReference type="PANTHER" id="PTHR18934:SF109">
    <property type="entry name" value="ATP-DEPENDENT RNA HELICASE DHX15 HOMOLOG"/>
    <property type="match status" value="1"/>
</dbReference>
<dbReference type="AlphaFoldDB" id="A0A8J2HUJ0"/>
<evidence type="ECO:0000313" key="8">
    <source>
        <dbReference type="EMBL" id="CAG5109365.1"/>
    </source>
</evidence>
<dbReference type="GO" id="GO:0008380">
    <property type="term" value="P:RNA splicing"/>
    <property type="evidence" value="ECO:0007669"/>
    <property type="project" value="UniProtKB-KW"/>
</dbReference>
<keyword evidence="4 8" id="KW-0347">Helicase</keyword>
<dbReference type="GO" id="GO:0016787">
    <property type="term" value="F:hydrolase activity"/>
    <property type="evidence" value="ECO:0007669"/>
    <property type="project" value="UniProtKB-KW"/>
</dbReference>